<keyword evidence="2" id="KW-1185">Reference proteome</keyword>
<dbReference type="AlphaFoldDB" id="A0A9D4SNZ0"/>
<comment type="caution">
    <text evidence="1">The sequence shown here is derived from an EMBL/GenBank/DDBJ whole genome shotgun (WGS) entry which is preliminary data.</text>
</comment>
<accession>A0A9D4SNZ0</accession>
<reference evidence="1" key="1">
    <citation type="journal article" date="2020" name="Cell">
        <title>Large-Scale Comparative Analyses of Tick Genomes Elucidate Their Genetic Diversity and Vector Capacities.</title>
        <authorList>
            <consortium name="Tick Genome and Microbiome Consortium (TIGMIC)"/>
            <person name="Jia N."/>
            <person name="Wang J."/>
            <person name="Shi W."/>
            <person name="Du L."/>
            <person name="Sun Y."/>
            <person name="Zhan W."/>
            <person name="Jiang J.F."/>
            <person name="Wang Q."/>
            <person name="Zhang B."/>
            <person name="Ji P."/>
            <person name="Bell-Sakyi L."/>
            <person name="Cui X.M."/>
            <person name="Yuan T.T."/>
            <person name="Jiang B.G."/>
            <person name="Yang W.F."/>
            <person name="Lam T.T."/>
            <person name="Chang Q.C."/>
            <person name="Ding S.J."/>
            <person name="Wang X.J."/>
            <person name="Zhu J.G."/>
            <person name="Ruan X.D."/>
            <person name="Zhao L."/>
            <person name="Wei J.T."/>
            <person name="Ye R.Z."/>
            <person name="Que T.C."/>
            <person name="Du C.H."/>
            <person name="Zhou Y.H."/>
            <person name="Cheng J.X."/>
            <person name="Dai P.F."/>
            <person name="Guo W.B."/>
            <person name="Han X.H."/>
            <person name="Huang E.J."/>
            <person name="Li L.F."/>
            <person name="Wei W."/>
            <person name="Gao Y.C."/>
            <person name="Liu J.Z."/>
            <person name="Shao H.Z."/>
            <person name="Wang X."/>
            <person name="Wang C.C."/>
            <person name="Yang T.C."/>
            <person name="Huo Q.B."/>
            <person name="Li W."/>
            <person name="Chen H.Y."/>
            <person name="Chen S.E."/>
            <person name="Zhou L.G."/>
            <person name="Ni X.B."/>
            <person name="Tian J.H."/>
            <person name="Sheng Y."/>
            <person name="Liu T."/>
            <person name="Pan Y.S."/>
            <person name="Xia L.Y."/>
            <person name="Li J."/>
            <person name="Zhao F."/>
            <person name="Cao W.C."/>
        </authorList>
    </citation>
    <scope>NUCLEOTIDE SEQUENCE</scope>
    <source>
        <strain evidence="1">Rsan-2018</strain>
    </source>
</reference>
<proteinExistence type="predicted"/>
<reference evidence="1" key="2">
    <citation type="submission" date="2021-09" db="EMBL/GenBank/DDBJ databases">
        <authorList>
            <person name="Jia N."/>
            <person name="Wang J."/>
            <person name="Shi W."/>
            <person name="Du L."/>
            <person name="Sun Y."/>
            <person name="Zhan W."/>
            <person name="Jiang J."/>
            <person name="Wang Q."/>
            <person name="Zhang B."/>
            <person name="Ji P."/>
            <person name="Sakyi L.B."/>
            <person name="Cui X."/>
            <person name="Yuan T."/>
            <person name="Jiang B."/>
            <person name="Yang W."/>
            <person name="Lam T.T.-Y."/>
            <person name="Chang Q."/>
            <person name="Ding S."/>
            <person name="Wang X."/>
            <person name="Zhu J."/>
            <person name="Ruan X."/>
            <person name="Zhao L."/>
            <person name="Wei J."/>
            <person name="Que T."/>
            <person name="Du C."/>
            <person name="Cheng J."/>
            <person name="Dai P."/>
            <person name="Han X."/>
            <person name="Huang E."/>
            <person name="Gao Y."/>
            <person name="Liu J."/>
            <person name="Shao H."/>
            <person name="Ye R."/>
            <person name="Li L."/>
            <person name="Wei W."/>
            <person name="Wang X."/>
            <person name="Wang C."/>
            <person name="Huo Q."/>
            <person name="Li W."/>
            <person name="Guo W."/>
            <person name="Chen H."/>
            <person name="Chen S."/>
            <person name="Zhou L."/>
            <person name="Zhou L."/>
            <person name="Ni X."/>
            <person name="Tian J."/>
            <person name="Zhou Y."/>
            <person name="Sheng Y."/>
            <person name="Liu T."/>
            <person name="Pan Y."/>
            <person name="Xia L."/>
            <person name="Li J."/>
            <person name="Zhao F."/>
            <person name="Cao W."/>
        </authorList>
    </citation>
    <scope>NUCLEOTIDE SEQUENCE</scope>
    <source>
        <strain evidence="1">Rsan-2018</strain>
        <tissue evidence="1">Larvae</tissue>
    </source>
</reference>
<dbReference type="EMBL" id="JABSTV010001255">
    <property type="protein sequence ID" value="KAH7936136.1"/>
    <property type="molecule type" value="Genomic_DNA"/>
</dbReference>
<gene>
    <name evidence="1" type="ORF">HPB52_018811</name>
</gene>
<evidence type="ECO:0000313" key="2">
    <source>
        <dbReference type="Proteomes" id="UP000821837"/>
    </source>
</evidence>
<protein>
    <submittedName>
        <fullName evidence="1">Uncharacterized protein</fullName>
    </submittedName>
</protein>
<dbReference type="Proteomes" id="UP000821837">
    <property type="component" value="Unassembled WGS sequence"/>
</dbReference>
<sequence>MAASTKAGYGPNTMQWVEMEAAEARQDTIPGEEEYLQIMVGQMQDKRAEMKPRGLAAAAQPQARKRISTSVAHAEYPKQLSSWKPTHTHLESGCVLCL</sequence>
<name>A0A9D4SNZ0_RHISA</name>
<evidence type="ECO:0000313" key="1">
    <source>
        <dbReference type="EMBL" id="KAH7936136.1"/>
    </source>
</evidence>
<organism evidence="1 2">
    <name type="scientific">Rhipicephalus sanguineus</name>
    <name type="common">Brown dog tick</name>
    <name type="synonym">Ixodes sanguineus</name>
    <dbReference type="NCBI Taxonomy" id="34632"/>
    <lineage>
        <taxon>Eukaryota</taxon>
        <taxon>Metazoa</taxon>
        <taxon>Ecdysozoa</taxon>
        <taxon>Arthropoda</taxon>
        <taxon>Chelicerata</taxon>
        <taxon>Arachnida</taxon>
        <taxon>Acari</taxon>
        <taxon>Parasitiformes</taxon>
        <taxon>Ixodida</taxon>
        <taxon>Ixodoidea</taxon>
        <taxon>Ixodidae</taxon>
        <taxon>Rhipicephalinae</taxon>
        <taxon>Rhipicephalus</taxon>
        <taxon>Rhipicephalus</taxon>
    </lineage>
</organism>